<sequence length="90" mass="10079">MHVLLKMYVRDNSSKSDTRMLIQLPNNLKCLISWLAKVSSKLLIFIPLSVNDHEIQAQVTFFNSNGAVSLLQIKVAQSSKAGSLMMHTFS</sequence>
<organism evidence="1 2">
    <name type="scientific">Paenibacillus durus</name>
    <name type="common">Paenibacillus azotofixans</name>
    <dbReference type="NCBI Taxonomy" id="44251"/>
    <lineage>
        <taxon>Bacteria</taxon>
        <taxon>Bacillati</taxon>
        <taxon>Bacillota</taxon>
        <taxon>Bacilli</taxon>
        <taxon>Bacillales</taxon>
        <taxon>Paenibacillaceae</taxon>
        <taxon>Paenibacillus</taxon>
    </lineage>
</organism>
<gene>
    <name evidence="1" type="ORF">PDUR_19490</name>
</gene>
<dbReference type="EMBL" id="CP009288">
    <property type="protein sequence ID" value="AIQ13848.1"/>
    <property type="molecule type" value="Genomic_DNA"/>
</dbReference>
<reference evidence="1 2" key="1">
    <citation type="submission" date="2014-08" db="EMBL/GenBank/DDBJ databases">
        <title>Comparative genomics of the Paenibacillus odorifer group.</title>
        <authorList>
            <person name="den Bakker H.C."/>
            <person name="Tsai Y.-C."/>
            <person name="Martin N."/>
            <person name="Korlach J."/>
            <person name="Wiedmann M."/>
        </authorList>
    </citation>
    <scope>NUCLEOTIDE SEQUENCE [LARGE SCALE GENOMIC DNA]</scope>
    <source>
        <strain evidence="1 2">DSM 1735</strain>
    </source>
</reference>
<dbReference type="Proteomes" id="UP000029409">
    <property type="component" value="Chromosome"/>
</dbReference>
<name>A0A089HU23_PAEDU</name>
<proteinExistence type="predicted"/>
<protein>
    <submittedName>
        <fullName evidence="1">Uncharacterized protein</fullName>
    </submittedName>
</protein>
<dbReference type="AlphaFoldDB" id="A0A089HU23"/>
<dbReference type="KEGG" id="pdu:PDUR_19490"/>
<evidence type="ECO:0000313" key="1">
    <source>
        <dbReference type="EMBL" id="AIQ13848.1"/>
    </source>
</evidence>
<keyword evidence="2" id="KW-1185">Reference proteome</keyword>
<accession>A0A089HU23</accession>
<evidence type="ECO:0000313" key="2">
    <source>
        <dbReference type="Proteomes" id="UP000029409"/>
    </source>
</evidence>